<protein>
    <recommendedName>
        <fullName evidence="4">SGNH hydrolase-type esterase domain-containing protein</fullName>
    </recommendedName>
</protein>
<sequence>MDMLLARSLIVFNVSKPGIVLCLVMCIGLTLLWAQESLHAQSVQAPIQLAQSENQGFNPFRALGRIFRNDRESERERSRSNAPRQNRQPAVPQAPVLVEEPKDPDAGVILVVGDRMARGVADGLRHALAKQPMARVEEITRDDMGLAGDTAPDWPQLVLSKVRGANVEAVVVMLGRHDLSKTFPAEPPTEFMTDAWQRTYRDKVDALVRAVRRERLPIVWVGLPPTNTQLMNADFTTLNGIFKDANIERRARFIDIWDIFLSDAGEYTSFGPDVDGTNRRLRTSDRIGFTWAGHQKIAFFVERELIRLLGGFGGLVFEGVDDDPNFMVLTGRTTSPEAELLGGDARMPEPDTNSQTYRFLVLGEPIAAVPGRVDSPLLAVRPGSSQTAGAPSGS</sequence>
<evidence type="ECO:0000313" key="3">
    <source>
        <dbReference type="Proteomes" id="UP000605148"/>
    </source>
</evidence>
<accession>A0A916WTW4</accession>
<gene>
    <name evidence="2" type="ORF">GCM10011316_00420</name>
</gene>
<organism evidence="2 3">
    <name type="scientific">Roseibium aquae</name>
    <dbReference type="NCBI Taxonomy" id="1323746"/>
    <lineage>
        <taxon>Bacteria</taxon>
        <taxon>Pseudomonadati</taxon>
        <taxon>Pseudomonadota</taxon>
        <taxon>Alphaproteobacteria</taxon>
        <taxon>Hyphomicrobiales</taxon>
        <taxon>Stappiaceae</taxon>
        <taxon>Roseibium</taxon>
    </lineage>
</organism>
<evidence type="ECO:0000313" key="2">
    <source>
        <dbReference type="EMBL" id="GGB32228.1"/>
    </source>
</evidence>
<evidence type="ECO:0008006" key="4">
    <source>
        <dbReference type="Google" id="ProtNLM"/>
    </source>
</evidence>
<feature type="region of interest" description="Disordered" evidence="1">
    <location>
        <begin position="68"/>
        <end position="97"/>
    </location>
</feature>
<dbReference type="AlphaFoldDB" id="A0A916WTW4"/>
<proteinExistence type="predicted"/>
<dbReference type="Gene3D" id="3.40.50.1110">
    <property type="entry name" value="SGNH hydrolase"/>
    <property type="match status" value="1"/>
</dbReference>
<name>A0A916WTW4_9HYPH</name>
<keyword evidence="3" id="KW-1185">Reference proteome</keyword>
<feature type="compositionally biased region" description="Basic and acidic residues" evidence="1">
    <location>
        <begin position="68"/>
        <end position="79"/>
    </location>
</feature>
<dbReference type="GO" id="GO:0016788">
    <property type="term" value="F:hydrolase activity, acting on ester bonds"/>
    <property type="evidence" value="ECO:0007669"/>
    <property type="project" value="UniProtKB-ARBA"/>
</dbReference>
<evidence type="ECO:0000256" key="1">
    <source>
        <dbReference type="SAM" id="MobiDB-lite"/>
    </source>
</evidence>
<dbReference type="Pfam" id="PF04311">
    <property type="entry name" value="DUF459"/>
    <property type="match status" value="1"/>
</dbReference>
<reference evidence="2" key="2">
    <citation type="submission" date="2020-09" db="EMBL/GenBank/DDBJ databases">
        <authorList>
            <person name="Sun Q."/>
            <person name="Zhou Y."/>
        </authorList>
    </citation>
    <scope>NUCLEOTIDE SEQUENCE</scope>
    <source>
        <strain evidence="2">CGMCC 1.12426</strain>
    </source>
</reference>
<dbReference type="Proteomes" id="UP000605148">
    <property type="component" value="Unassembled WGS sequence"/>
</dbReference>
<dbReference type="InterPro" id="IPR007407">
    <property type="entry name" value="DUF459"/>
</dbReference>
<dbReference type="SUPFAM" id="SSF52266">
    <property type="entry name" value="SGNH hydrolase"/>
    <property type="match status" value="1"/>
</dbReference>
<reference evidence="2" key="1">
    <citation type="journal article" date="2014" name="Int. J. Syst. Evol. Microbiol.">
        <title>Complete genome sequence of Corynebacterium casei LMG S-19264T (=DSM 44701T), isolated from a smear-ripened cheese.</title>
        <authorList>
            <consortium name="US DOE Joint Genome Institute (JGI-PGF)"/>
            <person name="Walter F."/>
            <person name="Albersmeier A."/>
            <person name="Kalinowski J."/>
            <person name="Ruckert C."/>
        </authorList>
    </citation>
    <scope>NUCLEOTIDE SEQUENCE</scope>
    <source>
        <strain evidence="2">CGMCC 1.12426</strain>
    </source>
</reference>
<dbReference type="InterPro" id="IPR036514">
    <property type="entry name" value="SGNH_hydro_sf"/>
</dbReference>
<dbReference type="EMBL" id="BMFA01000001">
    <property type="protein sequence ID" value="GGB32228.1"/>
    <property type="molecule type" value="Genomic_DNA"/>
</dbReference>
<comment type="caution">
    <text evidence="2">The sequence shown here is derived from an EMBL/GenBank/DDBJ whole genome shotgun (WGS) entry which is preliminary data.</text>
</comment>